<reference evidence="10" key="2">
    <citation type="submission" date="2015-01" db="EMBL/GenBank/DDBJ databases">
        <title>Evolutionary Origins and Diversification of the Mycorrhizal Mutualists.</title>
        <authorList>
            <consortium name="DOE Joint Genome Institute"/>
            <consortium name="Mycorrhizal Genomics Consortium"/>
            <person name="Kohler A."/>
            <person name="Kuo A."/>
            <person name="Nagy L.G."/>
            <person name="Floudas D."/>
            <person name="Copeland A."/>
            <person name="Barry K.W."/>
            <person name="Cichocki N."/>
            <person name="Veneault-Fourrey C."/>
            <person name="LaButti K."/>
            <person name="Lindquist E.A."/>
            <person name="Lipzen A."/>
            <person name="Lundell T."/>
            <person name="Morin E."/>
            <person name="Murat C."/>
            <person name="Riley R."/>
            <person name="Ohm R."/>
            <person name="Sun H."/>
            <person name="Tunlid A."/>
            <person name="Henrissat B."/>
            <person name="Grigoriev I.V."/>
            <person name="Hibbett D.S."/>
            <person name="Martin F."/>
        </authorList>
    </citation>
    <scope>NUCLEOTIDE SEQUENCE [LARGE SCALE GENOMIC DNA]</scope>
    <source>
        <strain evidence="10">h7</strain>
    </source>
</reference>
<dbReference type="Proteomes" id="UP000053424">
    <property type="component" value="Unassembled WGS sequence"/>
</dbReference>
<accession>A0A0C3C0E7</accession>
<evidence type="ECO:0000256" key="2">
    <source>
        <dbReference type="ARBA" id="ARBA00022670"/>
    </source>
</evidence>
<dbReference type="GO" id="GO:0004198">
    <property type="term" value="F:calcium-dependent cysteine-type endopeptidase activity"/>
    <property type="evidence" value="ECO:0007669"/>
    <property type="project" value="InterPro"/>
</dbReference>
<dbReference type="SUPFAM" id="SSF54001">
    <property type="entry name" value="Cysteine proteinases"/>
    <property type="match status" value="1"/>
</dbReference>
<sequence>MPRHRTKGIPKAMDSSQSAPKEPVGLLVTAELEEALTACKKKVERIAKICRATNRKFRDSEFDLENDPISCLYGVEVDEEKVDQAPDVRRVSQIFENPKFFADRPSSSDINQGALGDCWFLSALATMSTSPGLIEKLCVARDEEIGVYGFIFFRDSQWETVIIDDQLFWSIPKFEELNGDEKKLYHNDKDIYNSIARKGGKGLHFARSGTAGETWVPLIEKAYAKLHGDFASLDGGHMSEAIEDLTGGVSVVFNTADILDPSRFWDEVFLRANDNTHLFGVSFGVLDKTRSGDASATVQGLMGGHAYSILRVKECRGKRFIVLRNPWGDSEWTGRWSDGSKEWTGEWLQVLKELDHEMGDDGEFVMEYSDFLETWETIEQTTIFDSSWVMSSHWLSFPPKPLAHAWSYGEAVFYFSLPKASTAVIVLSQLDDRYFQDLDGLVAHNVEFAVYNRSTRELKGESVSARFWSRSVSCQLQLEAGDYAVYPRIDRNQYKPSVRI</sequence>
<evidence type="ECO:0000256" key="5">
    <source>
        <dbReference type="PIRSR" id="PIRSR622684-1"/>
    </source>
</evidence>
<dbReference type="CDD" id="cd00044">
    <property type="entry name" value="CysPc"/>
    <property type="match status" value="1"/>
</dbReference>
<dbReference type="EMBL" id="KN831799">
    <property type="protein sequence ID" value="KIM37126.1"/>
    <property type="molecule type" value="Genomic_DNA"/>
</dbReference>
<keyword evidence="2 6" id="KW-0645">Protease</keyword>
<dbReference type="SMART" id="SM00230">
    <property type="entry name" value="CysPc"/>
    <property type="match status" value="1"/>
</dbReference>
<evidence type="ECO:0000256" key="3">
    <source>
        <dbReference type="ARBA" id="ARBA00022801"/>
    </source>
</evidence>
<dbReference type="GO" id="GO:0006508">
    <property type="term" value="P:proteolysis"/>
    <property type="evidence" value="ECO:0007669"/>
    <property type="project" value="UniProtKB-KW"/>
</dbReference>
<dbReference type="PROSITE" id="PS50203">
    <property type="entry name" value="CALPAIN_CAT"/>
    <property type="match status" value="1"/>
</dbReference>
<dbReference type="InterPro" id="IPR022684">
    <property type="entry name" value="Calpain_cysteine_protease"/>
</dbReference>
<keyword evidence="10" id="KW-1185">Reference proteome</keyword>
<evidence type="ECO:0000313" key="9">
    <source>
        <dbReference type="EMBL" id="KIM37126.1"/>
    </source>
</evidence>
<evidence type="ECO:0000256" key="4">
    <source>
        <dbReference type="ARBA" id="ARBA00022807"/>
    </source>
</evidence>
<dbReference type="HOGENOM" id="CLU_006072_2_2_1"/>
<dbReference type="PANTHER" id="PTHR10183">
    <property type="entry name" value="CALPAIN"/>
    <property type="match status" value="1"/>
</dbReference>
<evidence type="ECO:0000259" key="8">
    <source>
        <dbReference type="PROSITE" id="PS50203"/>
    </source>
</evidence>
<dbReference type="InterPro" id="IPR000169">
    <property type="entry name" value="Pept_cys_AS"/>
</dbReference>
<protein>
    <recommendedName>
        <fullName evidence="8">Calpain catalytic domain-containing protein</fullName>
    </recommendedName>
</protein>
<keyword evidence="3 6" id="KW-0378">Hydrolase</keyword>
<evidence type="ECO:0000256" key="7">
    <source>
        <dbReference type="SAM" id="MobiDB-lite"/>
    </source>
</evidence>
<feature type="active site" evidence="5 6">
    <location>
        <position position="325"/>
    </location>
</feature>
<organism evidence="9 10">
    <name type="scientific">Hebeloma cylindrosporum</name>
    <dbReference type="NCBI Taxonomy" id="76867"/>
    <lineage>
        <taxon>Eukaryota</taxon>
        <taxon>Fungi</taxon>
        <taxon>Dikarya</taxon>
        <taxon>Basidiomycota</taxon>
        <taxon>Agaricomycotina</taxon>
        <taxon>Agaricomycetes</taxon>
        <taxon>Agaricomycetidae</taxon>
        <taxon>Agaricales</taxon>
        <taxon>Agaricineae</taxon>
        <taxon>Hymenogastraceae</taxon>
        <taxon>Hebeloma</taxon>
    </lineage>
</organism>
<keyword evidence="4 6" id="KW-0788">Thiol protease</keyword>
<evidence type="ECO:0000313" key="10">
    <source>
        <dbReference type="Proteomes" id="UP000053424"/>
    </source>
</evidence>
<feature type="active site" evidence="5 6">
    <location>
        <position position="118"/>
    </location>
</feature>
<proteinExistence type="inferred from homology"/>
<evidence type="ECO:0000256" key="1">
    <source>
        <dbReference type="ARBA" id="ARBA00007623"/>
    </source>
</evidence>
<dbReference type="Gene3D" id="3.90.70.10">
    <property type="entry name" value="Cysteine proteinases"/>
    <property type="match status" value="1"/>
</dbReference>
<dbReference type="PROSITE" id="PS00139">
    <property type="entry name" value="THIOL_PROTEASE_CYS"/>
    <property type="match status" value="1"/>
</dbReference>
<dbReference type="STRING" id="686832.A0A0C3C0E7"/>
<dbReference type="PRINTS" id="PR00704">
    <property type="entry name" value="CALPAIN"/>
</dbReference>
<dbReference type="InterPro" id="IPR001300">
    <property type="entry name" value="Peptidase_C2_calpain_cat"/>
</dbReference>
<dbReference type="Pfam" id="PF00648">
    <property type="entry name" value="Peptidase_C2"/>
    <property type="match status" value="1"/>
</dbReference>
<evidence type="ECO:0000256" key="6">
    <source>
        <dbReference type="PROSITE-ProRule" id="PRU00239"/>
    </source>
</evidence>
<dbReference type="OrthoDB" id="424753at2759"/>
<dbReference type="AlphaFoldDB" id="A0A0C3C0E7"/>
<name>A0A0C3C0E7_HEBCY</name>
<feature type="region of interest" description="Disordered" evidence="7">
    <location>
        <begin position="1"/>
        <end position="22"/>
    </location>
</feature>
<dbReference type="InterPro" id="IPR038765">
    <property type="entry name" value="Papain-like_cys_pep_sf"/>
</dbReference>
<comment type="similarity">
    <text evidence="1">Belongs to the peptidase C2 family.</text>
</comment>
<dbReference type="PANTHER" id="PTHR10183:SF379">
    <property type="entry name" value="CALPAIN-5"/>
    <property type="match status" value="1"/>
</dbReference>
<reference evidence="9 10" key="1">
    <citation type="submission" date="2014-04" db="EMBL/GenBank/DDBJ databases">
        <authorList>
            <consortium name="DOE Joint Genome Institute"/>
            <person name="Kuo A."/>
            <person name="Gay G."/>
            <person name="Dore J."/>
            <person name="Kohler A."/>
            <person name="Nagy L.G."/>
            <person name="Floudas D."/>
            <person name="Copeland A."/>
            <person name="Barry K.W."/>
            <person name="Cichocki N."/>
            <person name="Veneault-Fourrey C."/>
            <person name="LaButti K."/>
            <person name="Lindquist E.A."/>
            <person name="Lipzen A."/>
            <person name="Lundell T."/>
            <person name="Morin E."/>
            <person name="Murat C."/>
            <person name="Sun H."/>
            <person name="Tunlid A."/>
            <person name="Henrissat B."/>
            <person name="Grigoriev I.V."/>
            <person name="Hibbett D.S."/>
            <person name="Martin F."/>
            <person name="Nordberg H.P."/>
            <person name="Cantor M.N."/>
            <person name="Hua S.X."/>
        </authorList>
    </citation>
    <scope>NUCLEOTIDE SEQUENCE [LARGE SCALE GENOMIC DNA]</scope>
    <source>
        <strain evidence="10">h7</strain>
    </source>
</reference>
<feature type="domain" description="Calpain catalytic" evidence="8">
    <location>
        <begin position="56"/>
        <end position="384"/>
    </location>
</feature>
<feature type="active site" evidence="5 6">
    <location>
        <position position="305"/>
    </location>
</feature>
<gene>
    <name evidence="9" type="ORF">M413DRAFT_278333</name>
</gene>